<feature type="domain" description="ABM" evidence="1">
    <location>
        <begin position="9"/>
        <end position="84"/>
    </location>
</feature>
<dbReference type="Proteomes" id="UP000198975">
    <property type="component" value="Unassembled WGS sequence"/>
</dbReference>
<dbReference type="InterPro" id="IPR007138">
    <property type="entry name" value="ABM_dom"/>
</dbReference>
<keyword evidence="2" id="KW-0503">Monooxygenase</keyword>
<keyword evidence="2" id="KW-0560">Oxidoreductase</keyword>
<sequence length="109" mass="12243">MWQEDGGNMLIILGYVHIQPSVLGQFMNEIGLLAESVRRRDGNISYNIAVEDNLAGKILIAERWKNHVALSAHLESADTVAFIERWQNSMTGDVLKYDAVNERGLTELT</sequence>
<dbReference type="Gene3D" id="3.30.70.100">
    <property type="match status" value="1"/>
</dbReference>
<protein>
    <submittedName>
        <fullName evidence="2">Quinol monooxygenase YgiN</fullName>
    </submittedName>
</protein>
<name>A0A1C4CMT2_9ENTR</name>
<dbReference type="AlphaFoldDB" id="A0A1C4CMT2"/>
<proteinExistence type="predicted"/>
<accession>A0A1C4CMT2</accession>
<evidence type="ECO:0000259" key="1">
    <source>
        <dbReference type="Pfam" id="PF03992"/>
    </source>
</evidence>
<organism evidence="2 3">
    <name type="scientific">Kosakonia oryzendophytica</name>
    <dbReference type="NCBI Taxonomy" id="1005665"/>
    <lineage>
        <taxon>Bacteria</taxon>
        <taxon>Pseudomonadati</taxon>
        <taxon>Pseudomonadota</taxon>
        <taxon>Gammaproteobacteria</taxon>
        <taxon>Enterobacterales</taxon>
        <taxon>Enterobacteriaceae</taxon>
        <taxon>Kosakonia</taxon>
    </lineage>
</organism>
<dbReference type="SUPFAM" id="SSF54909">
    <property type="entry name" value="Dimeric alpha+beta barrel"/>
    <property type="match status" value="1"/>
</dbReference>
<reference evidence="3" key="1">
    <citation type="submission" date="2016-08" db="EMBL/GenBank/DDBJ databases">
        <authorList>
            <person name="Varghese N."/>
            <person name="Submissions Spin"/>
        </authorList>
    </citation>
    <scope>NUCLEOTIDE SEQUENCE [LARGE SCALE GENOMIC DNA]</scope>
    <source>
        <strain evidence="3">REICA_082</strain>
    </source>
</reference>
<dbReference type="EMBL" id="FMAY01000008">
    <property type="protein sequence ID" value="SCC20457.1"/>
    <property type="molecule type" value="Genomic_DNA"/>
</dbReference>
<evidence type="ECO:0000313" key="2">
    <source>
        <dbReference type="EMBL" id="SCC20457.1"/>
    </source>
</evidence>
<dbReference type="GO" id="GO:0004497">
    <property type="term" value="F:monooxygenase activity"/>
    <property type="evidence" value="ECO:0007669"/>
    <property type="project" value="UniProtKB-KW"/>
</dbReference>
<gene>
    <name evidence="2" type="ORF">GA0061071_10882</name>
</gene>
<dbReference type="InterPro" id="IPR011008">
    <property type="entry name" value="Dimeric_a/b-barrel"/>
</dbReference>
<keyword evidence="3" id="KW-1185">Reference proteome</keyword>
<dbReference type="Pfam" id="PF03992">
    <property type="entry name" value="ABM"/>
    <property type="match status" value="1"/>
</dbReference>
<evidence type="ECO:0000313" key="3">
    <source>
        <dbReference type="Proteomes" id="UP000198975"/>
    </source>
</evidence>